<feature type="region of interest" description="Disordered" evidence="7">
    <location>
        <begin position="485"/>
        <end position="514"/>
    </location>
</feature>
<evidence type="ECO:0000256" key="1">
    <source>
        <dbReference type="ARBA" id="ARBA00010143"/>
    </source>
</evidence>
<keyword evidence="6" id="KW-0175">Coiled coil</keyword>
<dbReference type="InterPro" id="IPR045227">
    <property type="entry name" value="WDR18/Ipi3/RID3"/>
</dbReference>
<dbReference type="PROSITE" id="PS50082">
    <property type="entry name" value="WD_REPEATS_2"/>
    <property type="match status" value="2"/>
</dbReference>
<dbReference type="SMART" id="SM00320">
    <property type="entry name" value="WD40"/>
    <property type="match status" value="5"/>
</dbReference>
<proteinExistence type="inferred from homology"/>
<keyword evidence="5" id="KW-0539">Nucleus</keyword>
<dbReference type="InterPro" id="IPR015943">
    <property type="entry name" value="WD40/YVTN_repeat-like_dom_sf"/>
</dbReference>
<keyword evidence="3" id="KW-0677">Repeat</keyword>
<dbReference type="PROSITE" id="PS50294">
    <property type="entry name" value="WD_REPEATS_REGION"/>
    <property type="match status" value="1"/>
</dbReference>
<dbReference type="GO" id="GO:0120330">
    <property type="term" value="C:rixosome complex"/>
    <property type="evidence" value="ECO:0007669"/>
    <property type="project" value="UniProtKB-UniRule"/>
</dbReference>
<comment type="function">
    <text evidence="5">Component of the RIX1 complex required for processing of ITS2 sequences from 35S pre-rRNA.</text>
</comment>
<name>A0A8H7EZP3_AGABI</name>
<dbReference type="Gene3D" id="2.130.10.10">
    <property type="entry name" value="YVTN repeat-like/Quinoprotein amine dehydrogenase"/>
    <property type="match status" value="2"/>
</dbReference>
<keyword evidence="2 4" id="KW-0853">WD repeat</keyword>
<feature type="coiled-coil region" evidence="6">
    <location>
        <begin position="445"/>
        <end position="472"/>
    </location>
</feature>
<comment type="caution">
    <text evidence="8">The sequence shown here is derived from an EMBL/GenBank/DDBJ whole genome shotgun (WGS) entry which is preliminary data.</text>
</comment>
<sequence length="514" mass="56039">MRLEEVLFCATAPQSPEQGAGTIALHDVQSTTLLATFKQTSAAPRCTAVLESSNTQGGFMLAAQPGKSLLNVYNFQKDQIALKIVLPEKLTCIAIDKSGRYCAGGTAQGGIYLWEIASGILFNSWDAHYRRVNVLRFTNDGTVLISGSEDSSVNVWIVARLVDNEAQNDPANLHRSLSDHTLPITDIQCGVGAFLTCRILTSSADHTAKLWDLSTGTLLTTFQFPQIIAHLAWDVTERIFFAADIDGSIHKVHLFQQRKNAAGDMIQEAVGGGGTNDIVRVGDNEQESQKKGPIQVGESVSAMAISMTSTYLIVGTSTGVIHFYDFPSHQLVRTISTHKGFSITHLTSFLKPLDLIGHISLDLNVGSISDARDALPAKPVQPFQRMKDSKSREAHEVTMFLQPNPTLPQNNPAEFNYEEFLRDHASFVRPFSDQNGSMGSSAFESSAANDKISELEAQVAQLKEQLGKAKGINDAMWDSVVQHVMTGENGKQDKVESTEDGSGDSRRRKRSRGA</sequence>
<dbReference type="SUPFAM" id="SSF50978">
    <property type="entry name" value="WD40 repeat-like"/>
    <property type="match status" value="1"/>
</dbReference>
<dbReference type="InterPro" id="IPR001680">
    <property type="entry name" value="WD40_rpt"/>
</dbReference>
<dbReference type="Proteomes" id="UP000629468">
    <property type="component" value="Unassembled WGS sequence"/>
</dbReference>
<dbReference type="PANTHER" id="PTHR18763:SF0">
    <property type="entry name" value="WD REPEAT-CONTAINING PROTEIN 18"/>
    <property type="match status" value="1"/>
</dbReference>
<evidence type="ECO:0000256" key="6">
    <source>
        <dbReference type="SAM" id="Coils"/>
    </source>
</evidence>
<dbReference type="Pfam" id="PF00400">
    <property type="entry name" value="WD40"/>
    <property type="match status" value="2"/>
</dbReference>
<comment type="similarity">
    <text evidence="1 5">Belongs to the WD repeat IPI3/WDR18 family.</text>
</comment>
<accession>A0A8H7EZP3</accession>
<dbReference type="OMA" id="GVNARIY"/>
<evidence type="ECO:0000256" key="5">
    <source>
        <dbReference type="RuleBase" id="RU369067"/>
    </source>
</evidence>
<reference evidence="8 9" key="1">
    <citation type="journal article" name="Sci. Rep.">
        <title>Telomere-to-telomere assembled and centromere annotated genomes of the two main subspecies of the button mushroom Agaricus bisporus reveal especially polymorphic chromosome ends.</title>
        <authorList>
            <person name="Sonnenberg A.S.M."/>
            <person name="Sedaghat-Telgerd N."/>
            <person name="Lavrijssen B."/>
            <person name="Ohm R.A."/>
            <person name="Hendrickx P.M."/>
            <person name="Scholtmeijer K."/>
            <person name="Baars J.J.P."/>
            <person name="van Peer A."/>
        </authorList>
    </citation>
    <scope>NUCLEOTIDE SEQUENCE [LARGE SCALE GENOMIC DNA]</scope>
    <source>
        <strain evidence="8 9">H119_p4</strain>
    </source>
</reference>
<gene>
    <name evidence="8" type="ORF">Agabi119p4_6456</name>
</gene>
<comment type="subunit">
    <text evidence="5">Component of the RIX1 complex, composed of IPI1, RIX1/IPI2 and IPI3 in a 1:2:2 stoichiometry. The complex interacts (via RIX1) with MDN1 (via its hexameric AAA ATPase ring) and the pre-60S ribosome particles.</text>
</comment>
<protein>
    <recommendedName>
        <fullName evidence="5">Pre-rRNA-processing protein IPI3</fullName>
    </recommendedName>
</protein>
<evidence type="ECO:0000313" key="9">
    <source>
        <dbReference type="Proteomes" id="UP000629468"/>
    </source>
</evidence>
<dbReference type="EMBL" id="JABXXO010000009">
    <property type="protein sequence ID" value="KAF7770482.1"/>
    <property type="molecule type" value="Genomic_DNA"/>
</dbReference>
<feature type="repeat" description="WD" evidence="4">
    <location>
        <begin position="199"/>
        <end position="221"/>
    </location>
</feature>
<dbReference type="GO" id="GO:0006261">
    <property type="term" value="P:DNA-templated DNA replication"/>
    <property type="evidence" value="ECO:0007669"/>
    <property type="project" value="TreeGrafter"/>
</dbReference>
<evidence type="ECO:0000256" key="2">
    <source>
        <dbReference type="ARBA" id="ARBA00022574"/>
    </source>
</evidence>
<dbReference type="InterPro" id="IPR036322">
    <property type="entry name" value="WD40_repeat_dom_sf"/>
</dbReference>
<organism evidence="8 9">
    <name type="scientific">Agaricus bisporus var. burnettii</name>
    <dbReference type="NCBI Taxonomy" id="192524"/>
    <lineage>
        <taxon>Eukaryota</taxon>
        <taxon>Fungi</taxon>
        <taxon>Dikarya</taxon>
        <taxon>Basidiomycota</taxon>
        <taxon>Agaricomycotina</taxon>
        <taxon>Agaricomycetes</taxon>
        <taxon>Agaricomycetidae</taxon>
        <taxon>Agaricales</taxon>
        <taxon>Agaricineae</taxon>
        <taxon>Agaricaceae</taxon>
        <taxon>Agaricus</taxon>
    </lineage>
</organism>
<evidence type="ECO:0000256" key="4">
    <source>
        <dbReference type="PROSITE-ProRule" id="PRU00221"/>
    </source>
</evidence>
<dbReference type="AlphaFoldDB" id="A0A8H7EZP3"/>
<dbReference type="GO" id="GO:0005656">
    <property type="term" value="C:nuclear pre-replicative complex"/>
    <property type="evidence" value="ECO:0007669"/>
    <property type="project" value="TreeGrafter"/>
</dbReference>
<evidence type="ECO:0000313" key="8">
    <source>
        <dbReference type="EMBL" id="KAF7770482.1"/>
    </source>
</evidence>
<keyword evidence="5" id="KW-0698">rRNA processing</keyword>
<dbReference type="PANTHER" id="PTHR18763">
    <property type="entry name" value="WD-REPEAT PROTEIN 18"/>
    <property type="match status" value="1"/>
</dbReference>
<evidence type="ECO:0000256" key="3">
    <source>
        <dbReference type="ARBA" id="ARBA00022737"/>
    </source>
</evidence>
<dbReference type="GO" id="GO:0006364">
    <property type="term" value="P:rRNA processing"/>
    <property type="evidence" value="ECO:0007669"/>
    <property type="project" value="UniProtKB-UniRule"/>
</dbReference>
<feature type="repeat" description="WD" evidence="4">
    <location>
        <begin position="125"/>
        <end position="156"/>
    </location>
</feature>
<evidence type="ECO:0000256" key="7">
    <source>
        <dbReference type="SAM" id="MobiDB-lite"/>
    </source>
</evidence>
<comment type="subcellular location">
    <subcellularLocation>
        <location evidence="5">Nucleus</location>
    </subcellularLocation>
</comment>